<evidence type="ECO:0000256" key="1">
    <source>
        <dbReference type="SAM" id="MobiDB-lite"/>
    </source>
</evidence>
<sequence>MDPLSYQMLQLSSKDSLSQLTTNPSLIQNTYFANSNVNYNRQLKDVSIPNSTTTTTTTTNTNKNQLFTNINSSNENHENWNNNNNSVNNNPINNNNNTYNNYLLQQQKQHQNSFSHPYNSNNIQSHNNNNNYVNYKNINNNNNNNNNTNTNKVTNNLQNSNSQSQNLNFNDHIKIHPQQQQSINNINNNNNNINNNHQQSFSSGTTNNNFIYNSNTSQFNNDNNNNISVNTSDFNKAYNNYDSRVLKSNQSTKLNDTDPSEIDSYKTKLQLKDIIISKLELELEKSKDFQNTILKTQNDSNLNFEIPKNHEELYHKLVEKCHLTEVELEDTKTRLESLITAISMNNSNNLNSTFKNGRYDEEEISHKIITKLKMLTEENDELSRMVSYGKSKEKDIEIALLRKQNNDLLEKVAKLESKINDKK</sequence>
<gene>
    <name evidence="2" type="primary">SPT7_4</name>
    <name evidence="2" type="ORF">C6P40_003860</name>
</gene>
<evidence type="ECO:0000313" key="3">
    <source>
        <dbReference type="Proteomes" id="UP000697127"/>
    </source>
</evidence>
<dbReference type="EMBL" id="PUHW01000046">
    <property type="protein sequence ID" value="KAG0690097.1"/>
    <property type="molecule type" value="Genomic_DNA"/>
</dbReference>
<proteinExistence type="predicted"/>
<feature type="compositionally biased region" description="Low complexity" evidence="1">
    <location>
        <begin position="213"/>
        <end position="225"/>
    </location>
</feature>
<keyword evidence="3" id="KW-1185">Reference proteome</keyword>
<comment type="caution">
    <text evidence="2">The sequence shown here is derived from an EMBL/GenBank/DDBJ whole genome shotgun (WGS) entry which is preliminary data.</text>
</comment>
<accession>A0A9P6WPW6</accession>
<feature type="region of interest" description="Disordered" evidence="1">
    <location>
        <begin position="139"/>
        <end position="164"/>
    </location>
</feature>
<name>A0A9P6WPW6_9ASCO</name>
<feature type="compositionally biased region" description="Polar residues" evidence="1">
    <location>
        <begin position="197"/>
        <end position="212"/>
    </location>
</feature>
<dbReference type="AlphaFoldDB" id="A0A9P6WPW6"/>
<organism evidence="2 3">
    <name type="scientific">Pichia californica</name>
    <dbReference type="NCBI Taxonomy" id="460514"/>
    <lineage>
        <taxon>Eukaryota</taxon>
        <taxon>Fungi</taxon>
        <taxon>Dikarya</taxon>
        <taxon>Ascomycota</taxon>
        <taxon>Saccharomycotina</taxon>
        <taxon>Pichiomycetes</taxon>
        <taxon>Pichiales</taxon>
        <taxon>Pichiaceae</taxon>
        <taxon>Pichia</taxon>
    </lineage>
</organism>
<dbReference type="Proteomes" id="UP000697127">
    <property type="component" value="Unassembled WGS sequence"/>
</dbReference>
<reference evidence="2" key="1">
    <citation type="submission" date="2020-11" db="EMBL/GenBank/DDBJ databases">
        <title>Kefir isolates.</title>
        <authorList>
            <person name="Marcisauskas S."/>
            <person name="Kim Y."/>
            <person name="Blasche S."/>
        </authorList>
    </citation>
    <scope>NUCLEOTIDE SEQUENCE</scope>
    <source>
        <strain evidence="2">Olga-1</strain>
    </source>
</reference>
<feature type="region of interest" description="Disordered" evidence="1">
    <location>
        <begin position="71"/>
        <end position="97"/>
    </location>
</feature>
<evidence type="ECO:0000313" key="2">
    <source>
        <dbReference type="EMBL" id="KAG0690097.1"/>
    </source>
</evidence>
<feature type="region of interest" description="Disordered" evidence="1">
    <location>
        <begin position="191"/>
        <end position="225"/>
    </location>
</feature>
<protein>
    <submittedName>
        <fullName evidence="2">Transcriptional activator spt7</fullName>
    </submittedName>
</protein>